<dbReference type="GO" id="GO:0016810">
    <property type="term" value="F:hydrolase activity, acting on carbon-nitrogen (but not peptide) bonds"/>
    <property type="evidence" value="ECO:0007669"/>
    <property type="project" value="InterPro"/>
</dbReference>
<dbReference type="RefSeq" id="WP_136011878.1">
    <property type="nucleotide sequence ID" value="NZ_SRYE01000001.1"/>
</dbReference>
<dbReference type="EMBL" id="SRYE01000001">
    <property type="protein sequence ID" value="TGY63251.1"/>
    <property type="molecule type" value="Genomic_DNA"/>
</dbReference>
<reference evidence="2 3" key="1">
    <citation type="submission" date="2019-04" db="EMBL/GenBank/DDBJ databases">
        <title>Microbes associate with the intestines of laboratory mice.</title>
        <authorList>
            <person name="Navarre W."/>
            <person name="Wong E."/>
            <person name="Huang K."/>
            <person name="Tropini C."/>
            <person name="Ng K."/>
            <person name="Yu B."/>
        </authorList>
    </citation>
    <scope>NUCLEOTIDE SEQUENCE [LARGE SCALE GENOMIC DNA]</scope>
    <source>
        <strain evidence="2 3">NM07_P-09</strain>
    </source>
</reference>
<dbReference type="PANTHER" id="PTHR22642:SF2">
    <property type="entry name" value="PROTEIN LONG AFTER FAR-RED 3"/>
    <property type="match status" value="1"/>
</dbReference>
<dbReference type="InterPro" id="IPR032466">
    <property type="entry name" value="Metal_Hydrolase"/>
</dbReference>
<evidence type="ECO:0000313" key="3">
    <source>
        <dbReference type="Proteomes" id="UP000310263"/>
    </source>
</evidence>
<feature type="domain" description="Amidohydrolase 3" evidence="1">
    <location>
        <begin position="51"/>
        <end position="539"/>
    </location>
</feature>
<dbReference type="InterPro" id="IPR013108">
    <property type="entry name" value="Amidohydro_3"/>
</dbReference>
<sequence>MASRIITSRHVFDGTHDRSYPAAVVIEGDIISAVVPPQEMDAYIAKDTLVEDFEDAFICAGLHDAHQHVFHSALYPSARAMEYCGASEADCAQHMYDFAKDQPYGSWALSHGWRDMLWDPAIPPTRLSLDALFPNRPVAMYSGDSHTLWLNTCGLKRLGIDENTQPPAGGSFDRDEEGRLTGVLREGAGMYYIARVLESLSKEELRQIFLDWTHELNRRGITSVDDMGLSAIPGCDAVLDEVWRDLEASGELTVRGHLFPTLPLDGDLDRIEKLQAELTGPMLRAPGVKQFFDGVSSAHTAWLLEPYENPRFPDDHGHPAIPPAQMRDIVLGAAKEGIAVRIHTIGDAAVHEGVSIFEEAADKYGQPHQGRFCLEHIENLERDDVERMAAAKIVASVQPQHVVIDITQPARDLGEERASFMWPFKTYLKSGVDMAFGTDSPCVPCDPAAILADAVTRQDASGAPMGGWLPEERVTAAEALRAVTLGSAVAVGRQDELGTLEPGKFADLIVIDKNPLSCPPQELHQAQVLACYVGGNKVYETA</sequence>
<dbReference type="InterPro" id="IPR011059">
    <property type="entry name" value="Metal-dep_hydrolase_composite"/>
</dbReference>
<dbReference type="OrthoDB" id="3173428at2"/>
<dbReference type="SUPFAM" id="SSF51338">
    <property type="entry name" value="Composite domain of metallo-dependent hydrolases"/>
    <property type="match status" value="1"/>
</dbReference>
<keyword evidence="3" id="KW-1185">Reference proteome</keyword>
<proteinExistence type="predicted"/>
<evidence type="ECO:0000259" key="1">
    <source>
        <dbReference type="Pfam" id="PF07969"/>
    </source>
</evidence>
<name>A0A4S2F7A9_9ACTN</name>
<dbReference type="SUPFAM" id="SSF51556">
    <property type="entry name" value="Metallo-dependent hydrolases"/>
    <property type="match status" value="1"/>
</dbReference>
<protein>
    <submittedName>
        <fullName evidence="2">Amidohydrolase</fullName>
    </submittedName>
</protein>
<organism evidence="2 3">
    <name type="scientific">Muricaecibacterium torontonense</name>
    <dbReference type="NCBI Taxonomy" id="3032871"/>
    <lineage>
        <taxon>Bacteria</taxon>
        <taxon>Bacillati</taxon>
        <taxon>Actinomycetota</taxon>
        <taxon>Coriobacteriia</taxon>
        <taxon>Coriobacteriales</taxon>
        <taxon>Atopobiaceae</taxon>
        <taxon>Muricaecibacterium</taxon>
    </lineage>
</organism>
<dbReference type="Proteomes" id="UP000310263">
    <property type="component" value="Unassembled WGS sequence"/>
</dbReference>
<dbReference type="Gene3D" id="2.30.40.10">
    <property type="entry name" value="Urease, subunit C, domain 1"/>
    <property type="match status" value="1"/>
</dbReference>
<dbReference type="Gene3D" id="3.10.310.70">
    <property type="match status" value="1"/>
</dbReference>
<dbReference type="PANTHER" id="PTHR22642">
    <property type="entry name" value="IMIDAZOLONEPROPIONASE"/>
    <property type="match status" value="1"/>
</dbReference>
<dbReference type="Pfam" id="PF07969">
    <property type="entry name" value="Amidohydro_3"/>
    <property type="match status" value="1"/>
</dbReference>
<accession>A0A4S2F7A9</accession>
<dbReference type="AlphaFoldDB" id="A0A4S2F7A9"/>
<dbReference type="InterPro" id="IPR033932">
    <property type="entry name" value="YtcJ-like"/>
</dbReference>
<dbReference type="CDD" id="cd01300">
    <property type="entry name" value="YtcJ_like"/>
    <property type="match status" value="1"/>
</dbReference>
<gene>
    <name evidence="2" type="ORF">E5334_01755</name>
</gene>
<evidence type="ECO:0000313" key="2">
    <source>
        <dbReference type="EMBL" id="TGY63251.1"/>
    </source>
</evidence>
<comment type="caution">
    <text evidence="2">The sequence shown here is derived from an EMBL/GenBank/DDBJ whole genome shotgun (WGS) entry which is preliminary data.</text>
</comment>
<dbReference type="Gene3D" id="3.20.20.140">
    <property type="entry name" value="Metal-dependent hydrolases"/>
    <property type="match status" value="1"/>
</dbReference>